<feature type="transmembrane region" description="Helical" evidence="17">
    <location>
        <begin position="662"/>
        <end position="680"/>
    </location>
</feature>
<dbReference type="PROSITE" id="PS00154">
    <property type="entry name" value="ATPASE_E1_E2"/>
    <property type="match status" value="1"/>
</dbReference>
<evidence type="ECO:0000256" key="14">
    <source>
        <dbReference type="ARBA" id="ARBA00023136"/>
    </source>
</evidence>
<dbReference type="Gene3D" id="1.20.1110.10">
    <property type="entry name" value="Calcium-transporting ATPase, transmembrane domain"/>
    <property type="match status" value="1"/>
</dbReference>
<dbReference type="AlphaFoldDB" id="A0A061RTM6"/>
<dbReference type="InterPro" id="IPR001757">
    <property type="entry name" value="P_typ_ATPase"/>
</dbReference>
<dbReference type="InterPro" id="IPR018303">
    <property type="entry name" value="ATPase_P-typ_P_site"/>
</dbReference>
<evidence type="ECO:0000256" key="8">
    <source>
        <dbReference type="ARBA" id="ARBA00022723"/>
    </source>
</evidence>
<keyword evidence="17" id="KW-0375">Hydrogen ion transport</keyword>
<dbReference type="Gene3D" id="3.40.1110.10">
    <property type="entry name" value="Calcium-transporting ATPase, cytoplasmic domain N"/>
    <property type="match status" value="1"/>
</dbReference>
<evidence type="ECO:0000256" key="12">
    <source>
        <dbReference type="ARBA" id="ARBA00022967"/>
    </source>
</evidence>
<dbReference type="GO" id="GO:0046872">
    <property type="term" value="F:metal ion binding"/>
    <property type="evidence" value="ECO:0007669"/>
    <property type="project" value="UniProtKB-KW"/>
</dbReference>
<comment type="catalytic activity">
    <reaction evidence="15 17">
        <text>ATP + H2O + H(+)(in) = ADP + phosphate + 2 H(+)(out)</text>
        <dbReference type="Rhea" id="RHEA:20852"/>
        <dbReference type="ChEBI" id="CHEBI:15377"/>
        <dbReference type="ChEBI" id="CHEBI:15378"/>
        <dbReference type="ChEBI" id="CHEBI:30616"/>
        <dbReference type="ChEBI" id="CHEBI:43474"/>
        <dbReference type="ChEBI" id="CHEBI:456216"/>
        <dbReference type="EC" id="7.1.2.1"/>
    </reaction>
</comment>
<dbReference type="SFLD" id="SFLDF00027">
    <property type="entry name" value="p-type_atpase"/>
    <property type="match status" value="1"/>
</dbReference>
<feature type="transmembrane region" description="Helical" evidence="17">
    <location>
        <begin position="824"/>
        <end position="841"/>
    </location>
</feature>
<sequence length="1042" mass="112125">MAYTSAETCEVKIEQDVEDFENCSIEEALGVFGTKPDLGLSSKQAFELLSKHGPNKLPESHENKFLKFLRYMWNPLSWCMEIAAVVALAVLDWVDAVLILALLLVNAAVGYYEEANADGAIAALMASLSPKARVLRDGKISQLDAGELVPGDIVSVKFGEILPADVKILGDENAGPLLIDQAALTGESLPVKRFPGQVGYSGSIVKQGESRALVYATGKNTFFGKAASLIKDGGDNTGHLQKVMTTIGFVCVGTISLWVALQLGIQFGYYDHECFGGVGGCPTLTNVLVVVVGGIPIAMPTVLSVTLAIGAYNLTSKGVIVSRLTAIEELAGMDILCSDKTGTLTLNKLSVDHANLEPQPGFTRNDILLYGALSAKEEGDEPIDVCLHNAYSGKESLWDHFECIKYTPFDPVSKRTVAFVRGKGDNQGAPKVKYSEFQVAKGAPQVILALAQNFEEIHVQVEKRILEYASRGYRALGVAVADSHSAAERVSWEFVGLVPLFDPPRHDTKQTIDRALELGIGVKMITGDQLPIGKETARQLGMGNNMFSAGVIQQGMAGGLVEGMVPLDDLIEQADGFAEVFPEHKYEIVKRLQEKKGHICGMTGDGVNDAPALSKADVGIAVSGATDAARSAADIVLTEEGLSVIIDAVTGSREIFQRMKSYAKYTVSVTIRICFTFGLLTTVHDWYFPPLLIVMLAIFNDGAMIALSKDRVTASQSPDAWFLSKVFGAGFGYGIVQTISTLILFEIAAFSDFFPGIATALPSLDIGEGPARFCDSLQKSKPEFWSQFSSPEVQAAYAAAGGSATAADQCEAEVYWLRASMLRSFVYAAVSISGMMLIFVVRCKEYSFASRPATALLVAFVVSQTVASIVAGFGFKGYTEPVPSSEVCYFCQAPGLNLPQPYNGPGPVAGTEGLSEPSVIGCGWYVLVAWIWSIIWHLGMDPLKFAMMWFLNEDDFRKSASWFKHGFASTTSVNRVSTVLSNRNTTPAGLPTFTPLERTVFARASAPPRPSPAQFHPSAAQDGIARRSGLSRPSMVQRGNIM</sequence>
<evidence type="ECO:0000256" key="17">
    <source>
        <dbReference type="RuleBase" id="RU362083"/>
    </source>
</evidence>
<dbReference type="PRINTS" id="PR00119">
    <property type="entry name" value="CATATPASE"/>
</dbReference>
<evidence type="ECO:0000256" key="18">
    <source>
        <dbReference type="SAM" id="MobiDB-lite"/>
    </source>
</evidence>
<organism evidence="20">
    <name type="scientific">Tetraselmis sp. GSL018</name>
    <dbReference type="NCBI Taxonomy" id="582737"/>
    <lineage>
        <taxon>Eukaryota</taxon>
        <taxon>Viridiplantae</taxon>
        <taxon>Chlorophyta</taxon>
        <taxon>core chlorophytes</taxon>
        <taxon>Chlorodendrophyceae</taxon>
        <taxon>Chlorodendrales</taxon>
        <taxon>Chlorodendraceae</taxon>
        <taxon>Tetraselmis</taxon>
    </lineage>
</organism>
<dbReference type="GO" id="GO:0005886">
    <property type="term" value="C:plasma membrane"/>
    <property type="evidence" value="ECO:0007669"/>
    <property type="project" value="UniProtKB-SubCell"/>
</dbReference>
<dbReference type="EMBL" id="GBEZ01010489">
    <property type="protein sequence ID" value="JAC75190.1"/>
    <property type="molecule type" value="Transcribed_RNA"/>
</dbReference>
<dbReference type="Pfam" id="PF00702">
    <property type="entry name" value="Hydrolase"/>
    <property type="match status" value="1"/>
</dbReference>
<keyword evidence="6" id="KW-0597">Phosphoprotein</keyword>
<comment type="function">
    <text evidence="1">The plasma membrane ATPase of plants and fungi is a hydrogen ion pump. The proton gradient it generates drives the active transport of nutrients by H(+)-symport. The resulting external acidification and/or internal alkinization may mediate growth responses.</text>
</comment>
<evidence type="ECO:0000256" key="4">
    <source>
        <dbReference type="ARBA" id="ARBA00012476"/>
    </source>
</evidence>
<evidence type="ECO:0000259" key="19">
    <source>
        <dbReference type="SMART" id="SM00831"/>
    </source>
</evidence>
<gene>
    <name evidence="21" type="ORF">TSPGSL018_23818</name>
    <name evidence="20" type="ORF">TSPGSL018_27406</name>
    <name evidence="22" type="ORF">TSPGSL018_7565</name>
</gene>
<feature type="transmembrane region" description="Helical" evidence="17">
    <location>
        <begin position="247"/>
        <end position="267"/>
    </location>
</feature>
<dbReference type="GO" id="GO:0120029">
    <property type="term" value="P:proton export across plasma membrane"/>
    <property type="evidence" value="ECO:0007669"/>
    <property type="project" value="UniProtKB-UniRule"/>
</dbReference>
<evidence type="ECO:0000256" key="1">
    <source>
        <dbReference type="ARBA" id="ARBA00003417"/>
    </source>
</evidence>
<dbReference type="Pfam" id="PF00690">
    <property type="entry name" value="Cation_ATPase_N"/>
    <property type="match status" value="1"/>
</dbReference>
<dbReference type="SUPFAM" id="SSF81653">
    <property type="entry name" value="Calcium ATPase, transduction domain A"/>
    <property type="match status" value="1"/>
</dbReference>
<protein>
    <recommendedName>
        <fullName evidence="16 17">Plasma membrane ATPase</fullName>
        <ecNumber evidence="4 17">7.1.2.1</ecNumber>
    </recommendedName>
</protein>
<keyword evidence="17" id="KW-0813">Transport</keyword>
<name>A0A061RTM6_9CHLO</name>
<keyword evidence="7 17" id="KW-0812">Transmembrane</keyword>
<dbReference type="InterPro" id="IPR059000">
    <property type="entry name" value="ATPase_P-type_domA"/>
</dbReference>
<dbReference type="InterPro" id="IPR044492">
    <property type="entry name" value="P_typ_ATPase_HD_dom"/>
</dbReference>
<dbReference type="Gene3D" id="3.40.50.1000">
    <property type="entry name" value="HAD superfamily/HAD-like"/>
    <property type="match status" value="1"/>
</dbReference>
<dbReference type="FunFam" id="2.70.150.10:FF:000042">
    <property type="entry name" value="Plasma membrane ATPase"/>
    <property type="match status" value="1"/>
</dbReference>
<evidence type="ECO:0000256" key="9">
    <source>
        <dbReference type="ARBA" id="ARBA00022741"/>
    </source>
</evidence>
<evidence type="ECO:0000256" key="13">
    <source>
        <dbReference type="ARBA" id="ARBA00022989"/>
    </source>
</evidence>
<dbReference type="CDD" id="cd02076">
    <property type="entry name" value="P-type_ATPase_H"/>
    <property type="match status" value="1"/>
</dbReference>
<keyword evidence="11 17" id="KW-0460">Magnesium</keyword>
<dbReference type="SFLD" id="SFLDS00003">
    <property type="entry name" value="Haloacid_Dehalogenase"/>
    <property type="match status" value="1"/>
</dbReference>
<evidence type="ECO:0000313" key="22">
    <source>
        <dbReference type="EMBL" id="JAC81592.1"/>
    </source>
</evidence>
<dbReference type="SUPFAM" id="SSF81665">
    <property type="entry name" value="Calcium ATPase, transmembrane domain M"/>
    <property type="match status" value="1"/>
</dbReference>
<dbReference type="Pfam" id="PF00122">
    <property type="entry name" value="E1-E2_ATPase"/>
    <property type="match status" value="1"/>
</dbReference>
<dbReference type="SMART" id="SM00831">
    <property type="entry name" value="Cation_ATPase_N"/>
    <property type="match status" value="1"/>
</dbReference>
<dbReference type="GO" id="GO:0008553">
    <property type="term" value="F:P-type proton-exporting transporter activity"/>
    <property type="evidence" value="ECO:0007669"/>
    <property type="project" value="UniProtKB-UniRule"/>
</dbReference>
<dbReference type="InterPro" id="IPR036412">
    <property type="entry name" value="HAD-like_sf"/>
</dbReference>
<keyword evidence="14 17" id="KW-0472">Membrane</keyword>
<keyword evidence="13 17" id="KW-1133">Transmembrane helix</keyword>
<evidence type="ECO:0000256" key="15">
    <source>
        <dbReference type="ARBA" id="ARBA00048122"/>
    </source>
</evidence>
<dbReference type="PANTHER" id="PTHR42861">
    <property type="entry name" value="CALCIUM-TRANSPORTING ATPASE"/>
    <property type="match status" value="1"/>
</dbReference>
<dbReference type="GO" id="GO:0005524">
    <property type="term" value="F:ATP binding"/>
    <property type="evidence" value="ECO:0007669"/>
    <property type="project" value="UniProtKB-UniRule"/>
</dbReference>
<dbReference type="EMBL" id="GBEZ01011905">
    <property type="protein sequence ID" value="JAC73926.1"/>
    <property type="molecule type" value="Transcribed_RNA"/>
</dbReference>
<dbReference type="PRINTS" id="PR00120">
    <property type="entry name" value="HATPASE"/>
</dbReference>
<evidence type="ECO:0000256" key="16">
    <source>
        <dbReference type="ARBA" id="ARBA00071631"/>
    </source>
</evidence>
<dbReference type="NCBIfam" id="TIGR01647">
    <property type="entry name" value="ATPase-IIIA_H"/>
    <property type="match status" value="1"/>
</dbReference>
<comment type="similarity">
    <text evidence="3 17">Belongs to the cation transport ATPase (P-type) (TC 3.A.3) family. Type IIIA subfamily.</text>
</comment>
<evidence type="ECO:0000256" key="10">
    <source>
        <dbReference type="ARBA" id="ARBA00022840"/>
    </source>
</evidence>
<proteinExistence type="inferred from homology"/>
<evidence type="ECO:0000256" key="3">
    <source>
        <dbReference type="ARBA" id="ARBA00008804"/>
    </source>
</evidence>
<keyword evidence="9 17" id="KW-0547">Nucleotide-binding</keyword>
<dbReference type="InterPro" id="IPR023214">
    <property type="entry name" value="HAD_sf"/>
</dbReference>
<dbReference type="GO" id="GO:0016887">
    <property type="term" value="F:ATP hydrolysis activity"/>
    <property type="evidence" value="ECO:0007669"/>
    <property type="project" value="InterPro"/>
</dbReference>
<dbReference type="InterPro" id="IPR004014">
    <property type="entry name" value="ATPase_P-typ_cation-transptr_N"/>
</dbReference>
<feature type="region of interest" description="Disordered" evidence="18">
    <location>
        <begin position="1007"/>
        <end position="1042"/>
    </location>
</feature>
<keyword evidence="10 17" id="KW-0067">ATP-binding</keyword>
<keyword evidence="17" id="KW-0406">Ion transport</keyword>
<dbReference type="EC" id="7.1.2.1" evidence="4 17"/>
<evidence type="ECO:0000256" key="6">
    <source>
        <dbReference type="ARBA" id="ARBA00022553"/>
    </source>
</evidence>
<feature type="transmembrane region" description="Helical" evidence="17">
    <location>
        <begin position="82"/>
        <end position="105"/>
    </location>
</feature>
<feature type="transmembrane region" description="Helical" evidence="17">
    <location>
        <begin position="720"/>
        <end position="745"/>
    </location>
</feature>
<dbReference type="Gene3D" id="2.70.150.10">
    <property type="entry name" value="Calcium-transporting ATPase, cytoplasmic transduction domain A"/>
    <property type="match status" value="1"/>
</dbReference>
<dbReference type="NCBIfam" id="TIGR01494">
    <property type="entry name" value="ATPase_P-type"/>
    <property type="match status" value="2"/>
</dbReference>
<dbReference type="FunFam" id="3.40.50.1000:FF:000211">
    <property type="entry name" value="Plasma membrane ATPase"/>
    <property type="match status" value="1"/>
</dbReference>
<keyword evidence="5" id="KW-1003">Cell membrane</keyword>
<feature type="domain" description="Cation-transporting P-type ATPase N-terminal" evidence="19">
    <location>
        <begin position="19"/>
        <end position="92"/>
    </location>
</feature>
<evidence type="ECO:0000256" key="7">
    <source>
        <dbReference type="ARBA" id="ARBA00022692"/>
    </source>
</evidence>
<feature type="transmembrane region" description="Helical" evidence="17">
    <location>
        <begin position="853"/>
        <end position="875"/>
    </location>
</feature>
<evidence type="ECO:0000256" key="11">
    <source>
        <dbReference type="ARBA" id="ARBA00022842"/>
    </source>
</evidence>
<evidence type="ECO:0000313" key="20">
    <source>
        <dbReference type="EMBL" id="JAC73926.1"/>
    </source>
</evidence>
<dbReference type="InterPro" id="IPR008250">
    <property type="entry name" value="ATPase_P-typ_transduc_dom_A_sf"/>
</dbReference>
<dbReference type="SUPFAM" id="SSF56784">
    <property type="entry name" value="HAD-like"/>
    <property type="match status" value="1"/>
</dbReference>
<dbReference type="InterPro" id="IPR023298">
    <property type="entry name" value="ATPase_P-typ_TM_dom_sf"/>
</dbReference>
<comment type="subcellular location">
    <subcellularLocation>
        <location evidence="2 17">Cell membrane</location>
        <topology evidence="2 17">Multi-pass membrane protein</topology>
    </subcellularLocation>
</comment>
<keyword evidence="12 17" id="KW-1278">Translocase</keyword>
<reference evidence="20" key="1">
    <citation type="submission" date="2014-05" db="EMBL/GenBank/DDBJ databases">
        <title>The transcriptome of the halophilic microalga Tetraselmis sp. GSL018 isolated from the Great Salt Lake, Utah.</title>
        <authorList>
            <person name="Jinkerson R.E."/>
            <person name="D'Adamo S."/>
            <person name="Posewitz M.C."/>
        </authorList>
    </citation>
    <scope>NUCLEOTIDE SEQUENCE</scope>
    <source>
        <strain evidence="20">GSL018</strain>
    </source>
</reference>
<evidence type="ECO:0000256" key="5">
    <source>
        <dbReference type="ARBA" id="ARBA00022475"/>
    </source>
</evidence>
<dbReference type="EMBL" id="GBEZ01003555">
    <property type="protein sequence ID" value="JAC81592.1"/>
    <property type="molecule type" value="Transcribed_RNA"/>
</dbReference>
<keyword evidence="8" id="KW-0479">Metal-binding</keyword>
<feature type="transmembrane region" description="Helical" evidence="17">
    <location>
        <begin position="287"/>
        <end position="314"/>
    </location>
</feature>
<feature type="transmembrane region" description="Helical" evidence="17">
    <location>
        <begin position="686"/>
        <end position="708"/>
    </location>
</feature>
<evidence type="ECO:0000256" key="2">
    <source>
        <dbReference type="ARBA" id="ARBA00004651"/>
    </source>
</evidence>
<accession>A0A061RTM6</accession>
<evidence type="ECO:0000313" key="21">
    <source>
        <dbReference type="EMBL" id="JAC75190.1"/>
    </source>
</evidence>
<dbReference type="SFLD" id="SFLDG00002">
    <property type="entry name" value="C1.7:_P-type_atpase_like"/>
    <property type="match status" value="1"/>
</dbReference>
<feature type="transmembrane region" description="Helical" evidence="17">
    <location>
        <begin position="918"/>
        <end position="938"/>
    </location>
</feature>
<dbReference type="InterPro" id="IPR023299">
    <property type="entry name" value="ATPase_P-typ_cyto_dom_N"/>
</dbReference>
<dbReference type="InterPro" id="IPR006534">
    <property type="entry name" value="P-type_ATPase_IIIA"/>
</dbReference>